<comment type="caution">
    <text evidence="1">The sequence shown here is derived from an EMBL/GenBank/DDBJ whole genome shotgun (WGS) entry which is preliminary data.</text>
</comment>
<keyword evidence="2" id="KW-1185">Reference proteome</keyword>
<dbReference type="AlphaFoldDB" id="A0A1C7LSX9"/>
<evidence type="ECO:0000313" key="2">
    <source>
        <dbReference type="Proteomes" id="UP000092993"/>
    </source>
</evidence>
<dbReference type="EMBL" id="LUGG01000038">
    <property type="protein sequence ID" value="OBZ65904.1"/>
    <property type="molecule type" value="Genomic_DNA"/>
</dbReference>
<protein>
    <submittedName>
        <fullName evidence="1">Uncharacterized protein</fullName>
    </submittedName>
</protein>
<dbReference type="Proteomes" id="UP000092993">
    <property type="component" value="Unassembled WGS sequence"/>
</dbReference>
<proteinExistence type="predicted"/>
<gene>
    <name evidence="1" type="ORF">A0H81_14110</name>
</gene>
<evidence type="ECO:0000313" key="1">
    <source>
        <dbReference type="EMBL" id="OBZ65904.1"/>
    </source>
</evidence>
<organism evidence="1 2">
    <name type="scientific">Grifola frondosa</name>
    <name type="common">Maitake</name>
    <name type="synonym">Polyporus frondosus</name>
    <dbReference type="NCBI Taxonomy" id="5627"/>
    <lineage>
        <taxon>Eukaryota</taxon>
        <taxon>Fungi</taxon>
        <taxon>Dikarya</taxon>
        <taxon>Basidiomycota</taxon>
        <taxon>Agaricomycotina</taxon>
        <taxon>Agaricomycetes</taxon>
        <taxon>Polyporales</taxon>
        <taxon>Grifolaceae</taxon>
        <taxon>Grifola</taxon>
    </lineage>
</organism>
<accession>A0A1C7LSX9</accession>
<sequence>MDKIIEYNIPPLFHTTAVLKVIDPSIPKWYNKTGSIATGHNTSIQYKDGKVLYKLEMHPDRDADKDAHKETLFVFDTQVRILDDLQAAKRVQIQH</sequence>
<name>A0A1C7LSX9_GRIFR</name>
<reference evidence="1 2" key="1">
    <citation type="submission" date="2016-03" db="EMBL/GenBank/DDBJ databases">
        <title>Whole genome sequencing of Grifola frondosa 9006-11.</title>
        <authorList>
            <person name="Min B."/>
            <person name="Park H."/>
            <person name="Kim J.-G."/>
            <person name="Cho H."/>
            <person name="Oh Y.-L."/>
            <person name="Kong W.-S."/>
            <person name="Choi I.-G."/>
        </authorList>
    </citation>
    <scope>NUCLEOTIDE SEQUENCE [LARGE SCALE GENOMIC DNA]</scope>
    <source>
        <strain evidence="1 2">9006-11</strain>
    </source>
</reference>